<gene>
    <name evidence="1" type="primary">Cap</name>
</gene>
<dbReference type="InterPro" id="IPR029053">
    <property type="entry name" value="Viral_coat"/>
</dbReference>
<accession>A0A2K9LSP2</accession>
<protein>
    <submittedName>
        <fullName evidence="1">Capsid</fullName>
    </submittedName>
</protein>
<dbReference type="EMBL" id="KY487885">
    <property type="protein sequence ID" value="AUM61837.1"/>
    <property type="molecule type" value="Genomic_DNA"/>
</dbReference>
<organism evidence="1">
    <name type="scientific">uncultured virus</name>
    <dbReference type="NCBI Taxonomy" id="340016"/>
    <lineage>
        <taxon>Viruses</taxon>
        <taxon>environmental samples</taxon>
    </lineage>
</organism>
<reference evidence="1" key="1">
    <citation type="submission" date="2017-01" db="EMBL/GenBank/DDBJ databases">
        <title>High-throughput sequencing uncovers low homogeneity in the biogeography of single-stranded DNA viruses.</title>
        <authorList>
            <person name="Pearson V.M."/>
            <person name="Rokyta D.R."/>
        </authorList>
    </citation>
    <scope>NUCLEOTIDE SEQUENCE</scope>
</reference>
<proteinExistence type="predicted"/>
<sequence>MAPYKKYAKKAKKAFTKRIVKPYTSLKNNRGYNNRMKLYKEVAMLKKVINAEKQNADIAGGPYNFAQNFAAATGTICVDMMPTISQGSSEDQRKGDSLKVSSMCFQVEIYTNSFNTLQDTRYKIYVIRQPTNPVSTTTTISNFLEPNVFSGVVDFNSNRDYEHFKDFTVLGVLRGVLKQNTNGSVGQIRKNQHKLAIKCNYHVRYEKGTTTILNNPIYFLAVADSGDINGTNFITMNFSNKVYYYDN</sequence>
<evidence type="ECO:0000313" key="1">
    <source>
        <dbReference type="EMBL" id="AUM61837.1"/>
    </source>
</evidence>
<name>A0A2K9LSP2_9VIRU</name>
<dbReference type="Gene3D" id="2.60.120.20">
    <property type="match status" value="1"/>
</dbReference>